<comment type="caution">
    <text evidence="2">The sequence shown here is derived from an EMBL/GenBank/DDBJ whole genome shotgun (WGS) entry which is preliminary data.</text>
</comment>
<proteinExistence type="predicted"/>
<evidence type="ECO:0000313" key="3">
    <source>
        <dbReference type="Proteomes" id="UP000828390"/>
    </source>
</evidence>
<organism evidence="2 3">
    <name type="scientific">Dreissena polymorpha</name>
    <name type="common">Zebra mussel</name>
    <name type="synonym">Mytilus polymorpha</name>
    <dbReference type="NCBI Taxonomy" id="45954"/>
    <lineage>
        <taxon>Eukaryota</taxon>
        <taxon>Metazoa</taxon>
        <taxon>Spiralia</taxon>
        <taxon>Lophotrochozoa</taxon>
        <taxon>Mollusca</taxon>
        <taxon>Bivalvia</taxon>
        <taxon>Autobranchia</taxon>
        <taxon>Heteroconchia</taxon>
        <taxon>Euheterodonta</taxon>
        <taxon>Imparidentia</taxon>
        <taxon>Neoheterodontei</taxon>
        <taxon>Myida</taxon>
        <taxon>Dreissenoidea</taxon>
        <taxon>Dreissenidae</taxon>
        <taxon>Dreissena</taxon>
    </lineage>
</organism>
<dbReference type="EMBL" id="JAIWYP010000010">
    <property type="protein sequence ID" value="KAH3754089.1"/>
    <property type="molecule type" value="Genomic_DNA"/>
</dbReference>
<reference evidence="2" key="2">
    <citation type="submission" date="2020-11" db="EMBL/GenBank/DDBJ databases">
        <authorList>
            <person name="McCartney M.A."/>
            <person name="Auch B."/>
            <person name="Kono T."/>
            <person name="Mallez S."/>
            <person name="Becker A."/>
            <person name="Gohl D.M."/>
            <person name="Silverstein K.A.T."/>
            <person name="Koren S."/>
            <person name="Bechman K.B."/>
            <person name="Herman A."/>
            <person name="Abrahante J.E."/>
            <person name="Garbe J."/>
        </authorList>
    </citation>
    <scope>NUCLEOTIDE SEQUENCE</scope>
    <source>
        <strain evidence="2">Duluth1</strain>
        <tissue evidence="2">Whole animal</tissue>
    </source>
</reference>
<feature type="region of interest" description="Disordered" evidence="1">
    <location>
        <begin position="34"/>
        <end position="64"/>
    </location>
</feature>
<sequence>MRKAILASIEDFDPENPWIVDASGRHTNIAAILDWPSDDSDDETPSRANKGMGNKSIKVKQRYG</sequence>
<dbReference type="Proteomes" id="UP000828390">
    <property type="component" value="Unassembled WGS sequence"/>
</dbReference>
<gene>
    <name evidence="2" type="ORF">DPMN_188749</name>
</gene>
<evidence type="ECO:0000256" key="1">
    <source>
        <dbReference type="SAM" id="MobiDB-lite"/>
    </source>
</evidence>
<name>A0A9D4IAC1_DREPO</name>
<keyword evidence="3" id="KW-1185">Reference proteome</keyword>
<evidence type="ECO:0000313" key="2">
    <source>
        <dbReference type="EMBL" id="KAH3754089.1"/>
    </source>
</evidence>
<protein>
    <submittedName>
        <fullName evidence="2">Uncharacterized protein</fullName>
    </submittedName>
</protein>
<reference evidence="2" key="1">
    <citation type="journal article" date="2019" name="bioRxiv">
        <title>The Genome of the Zebra Mussel, Dreissena polymorpha: A Resource for Invasive Species Research.</title>
        <authorList>
            <person name="McCartney M.A."/>
            <person name="Auch B."/>
            <person name="Kono T."/>
            <person name="Mallez S."/>
            <person name="Zhang Y."/>
            <person name="Obille A."/>
            <person name="Becker A."/>
            <person name="Abrahante J.E."/>
            <person name="Garbe J."/>
            <person name="Badalamenti J.P."/>
            <person name="Herman A."/>
            <person name="Mangelson H."/>
            <person name="Liachko I."/>
            <person name="Sullivan S."/>
            <person name="Sone E.D."/>
            <person name="Koren S."/>
            <person name="Silverstein K.A.T."/>
            <person name="Beckman K.B."/>
            <person name="Gohl D.M."/>
        </authorList>
    </citation>
    <scope>NUCLEOTIDE SEQUENCE</scope>
    <source>
        <strain evidence="2">Duluth1</strain>
        <tissue evidence="2">Whole animal</tissue>
    </source>
</reference>
<dbReference type="AlphaFoldDB" id="A0A9D4IAC1"/>
<accession>A0A9D4IAC1</accession>